<protein>
    <submittedName>
        <fullName evidence="1">ATMDAR2</fullName>
    </submittedName>
</protein>
<proteinExistence type="predicted"/>
<dbReference type="AlphaFoldDB" id="A0A0A9DDI0"/>
<reference evidence="1" key="1">
    <citation type="submission" date="2014-09" db="EMBL/GenBank/DDBJ databases">
        <authorList>
            <person name="Magalhaes I.L.F."/>
            <person name="Oliveira U."/>
            <person name="Santos F.R."/>
            <person name="Vidigal T.H.D.A."/>
            <person name="Brescovit A.D."/>
            <person name="Santos A.J."/>
        </authorList>
    </citation>
    <scope>NUCLEOTIDE SEQUENCE</scope>
    <source>
        <tissue evidence="1">Shoot tissue taken approximately 20 cm above the soil surface</tissue>
    </source>
</reference>
<dbReference type="EMBL" id="GBRH01211296">
    <property type="protein sequence ID" value="JAD86599.1"/>
    <property type="molecule type" value="Transcribed_RNA"/>
</dbReference>
<evidence type="ECO:0000313" key="1">
    <source>
        <dbReference type="EMBL" id="JAD86599.1"/>
    </source>
</evidence>
<organism evidence="1">
    <name type="scientific">Arundo donax</name>
    <name type="common">Giant reed</name>
    <name type="synonym">Donax arundinaceus</name>
    <dbReference type="NCBI Taxonomy" id="35708"/>
    <lineage>
        <taxon>Eukaryota</taxon>
        <taxon>Viridiplantae</taxon>
        <taxon>Streptophyta</taxon>
        <taxon>Embryophyta</taxon>
        <taxon>Tracheophyta</taxon>
        <taxon>Spermatophyta</taxon>
        <taxon>Magnoliopsida</taxon>
        <taxon>Liliopsida</taxon>
        <taxon>Poales</taxon>
        <taxon>Poaceae</taxon>
        <taxon>PACMAD clade</taxon>
        <taxon>Arundinoideae</taxon>
        <taxon>Arundineae</taxon>
        <taxon>Arundo</taxon>
    </lineage>
</organism>
<sequence>MVNVFHSPQLIVHLQGEGGHIANGIYSRNTCFKESVSLRKIFRRVRYYKMYRATSTVLSKGKLKECNQDGIR</sequence>
<name>A0A0A9DDI0_ARUDO</name>
<reference evidence="1" key="2">
    <citation type="journal article" date="2015" name="Data Brief">
        <title>Shoot transcriptome of the giant reed, Arundo donax.</title>
        <authorList>
            <person name="Barrero R.A."/>
            <person name="Guerrero F.D."/>
            <person name="Moolhuijzen P."/>
            <person name="Goolsby J.A."/>
            <person name="Tidwell J."/>
            <person name="Bellgard S.E."/>
            <person name="Bellgard M.I."/>
        </authorList>
    </citation>
    <scope>NUCLEOTIDE SEQUENCE</scope>
    <source>
        <tissue evidence="1">Shoot tissue taken approximately 20 cm above the soil surface</tissue>
    </source>
</reference>
<accession>A0A0A9DDI0</accession>